<reference evidence="1 2" key="1">
    <citation type="submission" date="2020-02" db="EMBL/GenBank/DDBJ databases">
        <title>Draft genome sequence of Haematococcus lacustris strain NIES-144.</title>
        <authorList>
            <person name="Morimoto D."/>
            <person name="Nakagawa S."/>
            <person name="Yoshida T."/>
            <person name="Sawayama S."/>
        </authorList>
    </citation>
    <scope>NUCLEOTIDE SEQUENCE [LARGE SCALE GENOMIC DNA]</scope>
    <source>
        <strain evidence="1 2">NIES-144</strain>
    </source>
</reference>
<dbReference type="AlphaFoldDB" id="A0A699Y961"/>
<keyword evidence="2" id="KW-1185">Reference proteome</keyword>
<accession>A0A699Y961</accession>
<comment type="caution">
    <text evidence="1">The sequence shown here is derived from an EMBL/GenBank/DDBJ whole genome shotgun (WGS) entry which is preliminary data.</text>
</comment>
<dbReference type="EMBL" id="BLLF01000052">
    <property type="protein sequence ID" value="GFH06720.1"/>
    <property type="molecule type" value="Genomic_DNA"/>
</dbReference>
<sequence length="61" mass="6518">ESLLSLPGVLGLVTSPSSATFLAAAYWGVPLLAWPMQGDELDSARRAQDLGMGFTLPAKRW</sequence>
<proteinExistence type="predicted"/>
<feature type="non-terminal residue" evidence="1">
    <location>
        <position position="61"/>
    </location>
</feature>
<dbReference type="Proteomes" id="UP000485058">
    <property type="component" value="Unassembled WGS sequence"/>
</dbReference>
<organism evidence="1 2">
    <name type="scientific">Haematococcus lacustris</name>
    <name type="common">Green alga</name>
    <name type="synonym">Haematococcus pluvialis</name>
    <dbReference type="NCBI Taxonomy" id="44745"/>
    <lineage>
        <taxon>Eukaryota</taxon>
        <taxon>Viridiplantae</taxon>
        <taxon>Chlorophyta</taxon>
        <taxon>core chlorophytes</taxon>
        <taxon>Chlorophyceae</taxon>
        <taxon>CS clade</taxon>
        <taxon>Chlamydomonadales</taxon>
        <taxon>Haematococcaceae</taxon>
        <taxon>Haematococcus</taxon>
    </lineage>
</organism>
<feature type="non-terminal residue" evidence="1">
    <location>
        <position position="1"/>
    </location>
</feature>
<evidence type="ECO:0000313" key="1">
    <source>
        <dbReference type="EMBL" id="GFH06720.1"/>
    </source>
</evidence>
<gene>
    <name evidence="1" type="ORF">HaLaN_01394</name>
</gene>
<dbReference type="Gene3D" id="3.40.50.2000">
    <property type="entry name" value="Glycogen Phosphorylase B"/>
    <property type="match status" value="1"/>
</dbReference>
<dbReference type="SUPFAM" id="SSF53756">
    <property type="entry name" value="UDP-Glycosyltransferase/glycogen phosphorylase"/>
    <property type="match status" value="1"/>
</dbReference>
<protein>
    <submittedName>
        <fullName evidence="1">Uncharacterized protein</fullName>
    </submittedName>
</protein>
<name>A0A699Y961_HAELA</name>
<evidence type="ECO:0000313" key="2">
    <source>
        <dbReference type="Proteomes" id="UP000485058"/>
    </source>
</evidence>